<accession>A0A510DRI3</accession>
<dbReference type="Proteomes" id="UP000325030">
    <property type="component" value="Chromosome"/>
</dbReference>
<dbReference type="KEGG" id="step:IC006_0075"/>
<evidence type="ECO:0000313" key="3">
    <source>
        <dbReference type="Proteomes" id="UP000322983"/>
    </source>
</evidence>
<dbReference type="STRING" id="1294262.GCA_001316085_00874"/>
<evidence type="ECO:0000313" key="2">
    <source>
        <dbReference type="EMBL" id="BBG25568.1"/>
    </source>
</evidence>
<accession>A0A510E0D0</accession>
<gene>
    <name evidence="1" type="ORF">IC006_0075</name>
    <name evidence="2" type="ORF">IC007_0073</name>
</gene>
<sequence length="166" mass="18683">MAFCGIDLAVKRETDVGLMIGNSVKVYEVMTDEEIVSICMNAKASALDSPFNYYYREIDREMLKHGYKVLPPSFMKSLVERAMRLRNSLKLVETHPTSSLKNAGIDWRSLSRKKDVIDAVISALTARLYYEGKAQVIYAHDGIIALAPKSKVSIIPLSDFDFIVFP</sequence>
<reference evidence="4" key="1">
    <citation type="submission" date="2018-09" db="EMBL/GenBank/DDBJ databases">
        <title>Complete Genome Sequencing of Sulfolobus sp. JCM 16834.</title>
        <authorList>
            <person name="Kato S."/>
            <person name="Itoh T."/>
            <person name="Ohkuma M."/>
        </authorList>
    </citation>
    <scope>NUCLEOTIDE SEQUENCE [LARGE SCALE GENOMIC DNA]</scope>
    <source>
        <strain evidence="4">IC-007</strain>
    </source>
</reference>
<dbReference type="OrthoDB" id="50338at2157"/>
<evidence type="ECO:0000313" key="4">
    <source>
        <dbReference type="Proteomes" id="UP000325030"/>
    </source>
</evidence>
<protein>
    <recommendedName>
        <fullName evidence="5">DUF429 domain-containing protein</fullName>
    </recommendedName>
</protein>
<dbReference type="Proteomes" id="UP000322983">
    <property type="component" value="Chromosome"/>
</dbReference>
<reference evidence="1 3" key="2">
    <citation type="journal article" date="2020" name="Int. J. Syst. Evol. Microbiol.">
        <title>Sulfuracidifex tepidarius gen. nov., sp. nov. and transfer of Sulfolobus metallicus Huber and Stetter 1992 to the genus Sulfuracidifex as Sulfuracidifex metallicus comb. nov.</title>
        <authorList>
            <person name="Itoh T."/>
            <person name="Miura T."/>
            <person name="Sakai H.D."/>
            <person name="Kato S."/>
            <person name="Ohkuma M."/>
            <person name="Takashina T."/>
        </authorList>
    </citation>
    <scope>NUCLEOTIDE SEQUENCE [LARGE SCALE GENOMIC DNA]</scope>
    <source>
        <strain evidence="1 3">IC-006</strain>
        <strain evidence="2">IC-007</strain>
    </source>
</reference>
<dbReference type="EMBL" id="AP018929">
    <property type="protein sequence ID" value="BBG22791.1"/>
    <property type="molecule type" value="Genomic_DNA"/>
</dbReference>
<proteinExistence type="predicted"/>
<keyword evidence="3" id="KW-1185">Reference proteome</keyword>
<dbReference type="AlphaFoldDB" id="A0A510DRI3"/>
<evidence type="ECO:0000313" key="1">
    <source>
        <dbReference type="EMBL" id="BBG22791.1"/>
    </source>
</evidence>
<dbReference type="GeneID" id="41716597"/>
<dbReference type="RefSeq" id="WP_054845372.1">
    <property type="nucleotide sequence ID" value="NZ_AP018929.1"/>
</dbReference>
<dbReference type="EMBL" id="AP018930">
    <property type="protein sequence ID" value="BBG25568.1"/>
    <property type="molecule type" value="Genomic_DNA"/>
</dbReference>
<evidence type="ECO:0008006" key="5">
    <source>
        <dbReference type="Google" id="ProtNLM"/>
    </source>
</evidence>
<name>A0A510DRI3_9CREN</name>
<organism evidence="1 3">
    <name type="scientific">Sulfuracidifex tepidarius</name>
    <dbReference type="NCBI Taxonomy" id="1294262"/>
    <lineage>
        <taxon>Archaea</taxon>
        <taxon>Thermoproteota</taxon>
        <taxon>Thermoprotei</taxon>
        <taxon>Sulfolobales</taxon>
        <taxon>Sulfolobaceae</taxon>
        <taxon>Sulfuracidifex</taxon>
    </lineage>
</organism>